<evidence type="ECO:0000313" key="3">
    <source>
        <dbReference type="EMBL" id="KAH7057240.1"/>
    </source>
</evidence>
<protein>
    <recommendedName>
        <fullName evidence="5">Transmembrane protein</fullName>
    </recommendedName>
</protein>
<reference evidence="3 4" key="1">
    <citation type="journal article" date="2021" name="Nat. Commun.">
        <title>Genetic determinants of endophytism in the Arabidopsis root mycobiome.</title>
        <authorList>
            <person name="Mesny F."/>
            <person name="Miyauchi S."/>
            <person name="Thiergart T."/>
            <person name="Pickel B."/>
            <person name="Atanasova L."/>
            <person name="Karlsson M."/>
            <person name="Huettel B."/>
            <person name="Barry K.W."/>
            <person name="Haridas S."/>
            <person name="Chen C."/>
            <person name="Bauer D."/>
            <person name="Andreopoulos W."/>
            <person name="Pangilinan J."/>
            <person name="LaButti K."/>
            <person name="Riley R."/>
            <person name="Lipzen A."/>
            <person name="Clum A."/>
            <person name="Drula E."/>
            <person name="Henrissat B."/>
            <person name="Kohler A."/>
            <person name="Grigoriev I.V."/>
            <person name="Martin F.M."/>
            <person name="Hacquard S."/>
        </authorList>
    </citation>
    <scope>NUCLEOTIDE SEQUENCE [LARGE SCALE GENOMIC DNA]</scope>
    <source>
        <strain evidence="3 4">MPI-SDFR-AT-0080</strain>
    </source>
</reference>
<feature type="region of interest" description="Disordered" evidence="1">
    <location>
        <begin position="277"/>
        <end position="296"/>
    </location>
</feature>
<accession>A0ABQ8GJQ4</accession>
<name>A0ABQ8GJQ4_9PEZI</name>
<feature type="transmembrane region" description="Helical" evidence="2">
    <location>
        <begin position="50"/>
        <end position="72"/>
    </location>
</feature>
<dbReference type="EMBL" id="JAGTJR010000007">
    <property type="protein sequence ID" value="KAH7057240.1"/>
    <property type="molecule type" value="Genomic_DNA"/>
</dbReference>
<keyword evidence="4" id="KW-1185">Reference proteome</keyword>
<evidence type="ECO:0000313" key="4">
    <source>
        <dbReference type="Proteomes" id="UP000774617"/>
    </source>
</evidence>
<sequence>MSAPNPHLPNYYDPDTYSTIRPGTDPEAFDRPHNEPRRGDDDSNLMLPRWAIFLLVFVPLMLFCMGCTIYYLTRNRRIGMQRVTSLELQNLDTQARRNPTPAPSLPELYWPGVFPPDPFCATDSPQHAAGPLPAPKHHAREPQRPRKLFSSFDKSLPDLPRQSSDDGADDWETVHGGGGGASRTHLDPLGQAFAQHGRQQARDAEARTNRCLFEECAQRRQQEQRPRRTGRNPRVNDGYHQYRLHHLDLSGSDTDIVLASDTNTMTNTWTTTDRPYRAHRQRGGDMGRRRRDVGGDDDVGFAPQRGAVVAGHVIDAVAPSTVAFPGQESEVSAWTETVLSDDPFAADVARNRRMRR</sequence>
<evidence type="ECO:0000256" key="1">
    <source>
        <dbReference type="SAM" id="MobiDB-lite"/>
    </source>
</evidence>
<evidence type="ECO:0000256" key="2">
    <source>
        <dbReference type="SAM" id="Phobius"/>
    </source>
</evidence>
<feature type="region of interest" description="Disordered" evidence="1">
    <location>
        <begin position="218"/>
        <end position="237"/>
    </location>
</feature>
<feature type="region of interest" description="Disordered" evidence="1">
    <location>
        <begin position="120"/>
        <end position="179"/>
    </location>
</feature>
<gene>
    <name evidence="3" type="ORF">B0J12DRAFT_406919</name>
</gene>
<comment type="caution">
    <text evidence="3">The sequence shown here is derived from an EMBL/GenBank/DDBJ whole genome shotgun (WGS) entry which is preliminary data.</text>
</comment>
<keyword evidence="2" id="KW-1133">Transmembrane helix</keyword>
<keyword evidence="2" id="KW-0472">Membrane</keyword>
<dbReference type="Proteomes" id="UP000774617">
    <property type="component" value="Unassembled WGS sequence"/>
</dbReference>
<feature type="region of interest" description="Disordered" evidence="1">
    <location>
        <begin position="1"/>
        <end position="41"/>
    </location>
</feature>
<organism evidence="3 4">
    <name type="scientific">Macrophomina phaseolina</name>
    <dbReference type="NCBI Taxonomy" id="35725"/>
    <lineage>
        <taxon>Eukaryota</taxon>
        <taxon>Fungi</taxon>
        <taxon>Dikarya</taxon>
        <taxon>Ascomycota</taxon>
        <taxon>Pezizomycotina</taxon>
        <taxon>Dothideomycetes</taxon>
        <taxon>Dothideomycetes incertae sedis</taxon>
        <taxon>Botryosphaeriales</taxon>
        <taxon>Botryosphaeriaceae</taxon>
        <taxon>Macrophomina</taxon>
    </lineage>
</organism>
<feature type="compositionally biased region" description="Basic and acidic residues" evidence="1">
    <location>
        <begin position="28"/>
        <end position="41"/>
    </location>
</feature>
<proteinExistence type="predicted"/>
<evidence type="ECO:0008006" key="5">
    <source>
        <dbReference type="Google" id="ProtNLM"/>
    </source>
</evidence>
<keyword evidence="2" id="KW-0812">Transmembrane</keyword>